<protein>
    <recommendedName>
        <fullName evidence="3">DUF4034 domain-containing protein</fullName>
    </recommendedName>
</protein>
<feature type="region of interest" description="Disordered" evidence="1">
    <location>
        <begin position="30"/>
        <end position="56"/>
    </location>
</feature>
<feature type="compositionally biased region" description="Low complexity" evidence="1">
    <location>
        <begin position="44"/>
        <end position="56"/>
    </location>
</feature>
<dbReference type="AlphaFoldDB" id="A0AB38YG46"/>
<reference evidence="2" key="1">
    <citation type="submission" date="2022-07" db="EMBL/GenBank/DDBJ databases">
        <title>Complete genome sequence of Salinispirillum sp. LH10-3-1 capable of multiple carbohydrate inversion isolated from a soda lake.</title>
        <authorList>
            <person name="Liu J."/>
            <person name="Zhai Y."/>
            <person name="Zhang H."/>
            <person name="Yang H."/>
            <person name="Qu J."/>
            <person name="Li J."/>
        </authorList>
    </citation>
    <scope>NUCLEOTIDE SEQUENCE</scope>
    <source>
        <strain evidence="2">LH 10-3-1</strain>
    </source>
</reference>
<sequence>MKFRLLFAVSSLTAVALIIAIWLTVTTPPSPEATIAPPPRTEGITTPSTPATPIPSTAREPLIQQHEPFDAAPDVQEAPATAALGDWLDPYFDISDPLDRDAITALLQVTETMDFSVFWQQLAPLANDGNEFARYLALAFRDWLPLDATLLEFGFVEEPYLNQTRRSHRSGNWLHWLFANWQTSWQPDPDQVRRAYERALAGDPAAQTLIISQTRWFRNNPDISSNLDEILTGLSGNPYLQLLGILQLHGQMRGDDQTTQAQLASLRRSRHPLAQWISSLPDGTASPQQRRAQLLALAQDGYLTAIQEVRALAIHGEGRWTRQEVTPISVTDALTVYQQLMSTQPDNPVVSVALCELYLAQGDYQASWQYMRKLAYEDAFAEEVEDISCWPGNDQAYGDLLIQRGVITQAQWNEHVTVIEGRRDRIRQGQRQ</sequence>
<accession>A0AB38YG46</accession>
<gene>
    <name evidence="2" type="ORF">NFC81_00825</name>
</gene>
<proteinExistence type="predicted"/>
<dbReference type="RefSeq" id="WP_304995639.1">
    <property type="nucleotide sequence ID" value="NZ_CP101717.1"/>
</dbReference>
<feature type="compositionally biased region" description="Pro residues" evidence="1">
    <location>
        <begin position="30"/>
        <end position="40"/>
    </location>
</feature>
<evidence type="ECO:0008006" key="3">
    <source>
        <dbReference type="Google" id="ProtNLM"/>
    </source>
</evidence>
<evidence type="ECO:0000313" key="2">
    <source>
        <dbReference type="EMBL" id="WLD58353.1"/>
    </source>
</evidence>
<evidence type="ECO:0000256" key="1">
    <source>
        <dbReference type="SAM" id="MobiDB-lite"/>
    </source>
</evidence>
<name>A0AB38YG46_9GAMM</name>
<dbReference type="EMBL" id="CP101717">
    <property type="protein sequence ID" value="WLD58353.1"/>
    <property type="molecule type" value="Genomic_DNA"/>
</dbReference>
<organism evidence="2">
    <name type="scientific">Salinispirillum sp. LH 10-3-1</name>
    <dbReference type="NCBI Taxonomy" id="2952525"/>
    <lineage>
        <taxon>Bacteria</taxon>
        <taxon>Pseudomonadati</taxon>
        <taxon>Pseudomonadota</taxon>
        <taxon>Gammaproteobacteria</taxon>
        <taxon>Oceanospirillales</taxon>
        <taxon>Saccharospirillaceae</taxon>
        <taxon>Salinispirillum</taxon>
    </lineage>
</organism>